<accession>A0A762BWM6</accession>
<reference evidence="1" key="2">
    <citation type="submission" date="2020-02" db="EMBL/GenBank/DDBJ databases">
        <authorList>
            <consortium name="NCBI Pathogen Detection Project"/>
        </authorList>
    </citation>
    <scope>NUCLEOTIDE SEQUENCE</scope>
    <source>
        <strain evidence="1">MA.1090600297</strain>
    </source>
</reference>
<dbReference type="AlphaFoldDB" id="A0A762BWM6"/>
<organism evidence="1">
    <name type="scientific">Salmonella enterica</name>
    <name type="common">Salmonella choleraesuis</name>
    <dbReference type="NCBI Taxonomy" id="28901"/>
    <lineage>
        <taxon>Bacteria</taxon>
        <taxon>Pseudomonadati</taxon>
        <taxon>Pseudomonadota</taxon>
        <taxon>Gammaproteobacteria</taxon>
        <taxon>Enterobacterales</taxon>
        <taxon>Enterobacteriaceae</taxon>
        <taxon>Salmonella</taxon>
    </lineage>
</organism>
<evidence type="ECO:0000313" key="1">
    <source>
        <dbReference type="EMBL" id="HAG3504924.1"/>
    </source>
</evidence>
<protein>
    <submittedName>
        <fullName evidence="1">Uncharacterized protein</fullName>
    </submittedName>
</protein>
<dbReference type="EMBL" id="DAAYBQ010000019">
    <property type="protein sequence ID" value="HAG3504924.1"/>
    <property type="molecule type" value="Genomic_DNA"/>
</dbReference>
<comment type="caution">
    <text evidence="1">The sequence shown here is derived from an EMBL/GenBank/DDBJ whole genome shotgun (WGS) entry which is preliminary data.</text>
</comment>
<gene>
    <name evidence="1" type="ORF">G8Z56_003838</name>
</gene>
<name>A0A762BWM6_SALER</name>
<reference evidence="1" key="1">
    <citation type="journal article" date="2018" name="Genome Biol.">
        <title>SKESA: strategic k-mer extension for scrupulous assemblies.</title>
        <authorList>
            <person name="Souvorov A."/>
            <person name="Agarwala R."/>
            <person name="Lipman D.J."/>
        </authorList>
    </citation>
    <scope>NUCLEOTIDE SEQUENCE</scope>
    <source>
        <strain evidence="1">MA.1090600297</strain>
    </source>
</reference>
<sequence>MKVIIATKNKYIEYGLKFLLKDYKVSIASELFSLQRRKHRINNGSSWLIICDERLGGMMRYIFQGRHFLQLRVEELKTLSQIEESIYSYMWRYNTTVRPLSMSVMVMVFCSVYHEYSPAYLAQMANLNVKTVYTLLSKGERRCLKGKRIKYLSGVM</sequence>
<proteinExistence type="predicted"/>